<evidence type="ECO:0000313" key="3">
    <source>
        <dbReference type="Proteomes" id="UP000003880"/>
    </source>
</evidence>
<name>D4BG00_9ENTR</name>
<reference evidence="2 3" key="1">
    <citation type="submission" date="2010-02" db="EMBL/GenBank/DDBJ databases">
        <authorList>
            <person name="Weinstock G."/>
            <person name="Sodergren E."/>
            <person name="Clifton S."/>
            <person name="Fulton L."/>
            <person name="Fulton B."/>
            <person name="Courtney L."/>
            <person name="Fronick C."/>
            <person name="Harrison M."/>
            <person name="Strong C."/>
            <person name="Farmer C."/>
            <person name="Delahaunty K."/>
            <person name="Markovic C."/>
            <person name="Hall O."/>
            <person name="Minx P."/>
            <person name="Tomlinson C."/>
            <person name="Mitreva M."/>
            <person name="Nelson J."/>
            <person name="Hou S."/>
            <person name="Wollam A."/>
            <person name="Pepin K.H."/>
            <person name="Johnson M."/>
            <person name="Bhonagiri V."/>
            <person name="Zhang X."/>
            <person name="Suruliraj S."/>
            <person name="Warren W."/>
            <person name="Chinwalla A."/>
            <person name="Mardis E.R."/>
            <person name="Wilson R.K."/>
        </authorList>
    </citation>
    <scope>NUCLEOTIDE SEQUENCE [LARGE SCALE GENOMIC DNA]</scope>
    <source>
        <strain evidence="2 3">ATCC 29220</strain>
    </source>
</reference>
<dbReference type="HOGENOM" id="CLU_2599723_0_0_6"/>
<protein>
    <submittedName>
        <fullName evidence="2">Uncharacterized protein</fullName>
    </submittedName>
</protein>
<keyword evidence="1" id="KW-1133">Transmembrane helix</keyword>
<dbReference type="EMBL" id="ABWL02000016">
    <property type="protein sequence ID" value="EFE07287.1"/>
    <property type="molecule type" value="Genomic_DNA"/>
</dbReference>
<organism evidence="2 3">
    <name type="scientific">Citrobacter youngae ATCC 29220</name>
    <dbReference type="NCBI Taxonomy" id="500640"/>
    <lineage>
        <taxon>Bacteria</taxon>
        <taxon>Pseudomonadati</taxon>
        <taxon>Pseudomonadota</taxon>
        <taxon>Gammaproteobacteria</taxon>
        <taxon>Enterobacterales</taxon>
        <taxon>Enterobacteriaceae</taxon>
        <taxon>Citrobacter</taxon>
        <taxon>Citrobacter freundii complex</taxon>
    </lineage>
</organism>
<evidence type="ECO:0000256" key="1">
    <source>
        <dbReference type="SAM" id="Phobius"/>
    </source>
</evidence>
<keyword evidence="1" id="KW-0472">Membrane</keyword>
<proteinExistence type="predicted"/>
<sequence>MFLHLLCISPILTFFEVLVFVLKLQKLSLFVYLREMHFLLWRPQEGMQHIPHLKKNRCYISCKLLLPVDFQEAVHLGIL</sequence>
<dbReference type="Proteomes" id="UP000003880">
    <property type="component" value="Unassembled WGS sequence"/>
</dbReference>
<keyword evidence="1" id="KW-0812">Transmembrane</keyword>
<accession>D4BG00</accession>
<evidence type="ECO:0000313" key="2">
    <source>
        <dbReference type="EMBL" id="EFE07287.1"/>
    </source>
</evidence>
<dbReference type="AlphaFoldDB" id="D4BG00"/>
<comment type="caution">
    <text evidence="2">The sequence shown here is derived from an EMBL/GenBank/DDBJ whole genome shotgun (WGS) entry which is preliminary data.</text>
</comment>
<feature type="transmembrane region" description="Helical" evidence="1">
    <location>
        <begin position="12"/>
        <end position="33"/>
    </location>
</feature>
<gene>
    <name evidence="2" type="ORF">CIT292_09171</name>
</gene>